<reference evidence="2" key="1">
    <citation type="journal article" date="2018" name="Genome Biol. Evol.">
        <title>Genomics and development of Lentinus tigrinus, a white-rot wood-decaying mushroom with dimorphic fruiting bodies.</title>
        <authorList>
            <person name="Wu B."/>
            <person name="Xu Z."/>
            <person name="Knudson A."/>
            <person name="Carlson A."/>
            <person name="Chen N."/>
            <person name="Kovaka S."/>
            <person name="LaButti K."/>
            <person name="Lipzen A."/>
            <person name="Pennachio C."/>
            <person name="Riley R."/>
            <person name="Schakwitz W."/>
            <person name="Umezawa K."/>
            <person name="Ohm R.A."/>
            <person name="Grigoriev I.V."/>
            <person name="Nagy L.G."/>
            <person name="Gibbons J."/>
            <person name="Hibbett D."/>
        </authorList>
    </citation>
    <scope>NUCLEOTIDE SEQUENCE [LARGE SCALE GENOMIC DNA]</scope>
    <source>
        <strain evidence="2">ALCF2SS1-6</strain>
    </source>
</reference>
<feature type="region of interest" description="Disordered" evidence="1">
    <location>
        <begin position="424"/>
        <end position="449"/>
    </location>
</feature>
<feature type="compositionally biased region" description="Polar residues" evidence="1">
    <location>
        <begin position="427"/>
        <end position="449"/>
    </location>
</feature>
<proteinExistence type="predicted"/>
<protein>
    <submittedName>
        <fullName evidence="2">Uncharacterized protein</fullName>
    </submittedName>
</protein>
<feature type="compositionally biased region" description="Basic residues" evidence="1">
    <location>
        <begin position="880"/>
        <end position="891"/>
    </location>
</feature>
<feature type="compositionally biased region" description="Polar residues" evidence="1">
    <location>
        <begin position="499"/>
        <end position="510"/>
    </location>
</feature>
<gene>
    <name evidence="2" type="ORF">L227DRAFT_605810</name>
</gene>
<dbReference type="Proteomes" id="UP000313359">
    <property type="component" value="Unassembled WGS sequence"/>
</dbReference>
<evidence type="ECO:0000256" key="1">
    <source>
        <dbReference type="SAM" id="MobiDB-lite"/>
    </source>
</evidence>
<feature type="compositionally biased region" description="Pro residues" evidence="1">
    <location>
        <begin position="269"/>
        <end position="281"/>
    </location>
</feature>
<feature type="compositionally biased region" description="Acidic residues" evidence="1">
    <location>
        <begin position="253"/>
        <end position="267"/>
    </location>
</feature>
<accession>A0A5C2STZ9</accession>
<evidence type="ECO:0000313" key="2">
    <source>
        <dbReference type="EMBL" id="RPD67423.1"/>
    </source>
</evidence>
<feature type="region of interest" description="Disordered" evidence="1">
    <location>
        <begin position="495"/>
        <end position="540"/>
    </location>
</feature>
<keyword evidence="3" id="KW-1185">Reference proteome</keyword>
<dbReference type="STRING" id="1328759.A0A5C2STZ9"/>
<organism evidence="2 3">
    <name type="scientific">Lentinus tigrinus ALCF2SS1-6</name>
    <dbReference type="NCBI Taxonomy" id="1328759"/>
    <lineage>
        <taxon>Eukaryota</taxon>
        <taxon>Fungi</taxon>
        <taxon>Dikarya</taxon>
        <taxon>Basidiomycota</taxon>
        <taxon>Agaricomycotina</taxon>
        <taxon>Agaricomycetes</taxon>
        <taxon>Polyporales</taxon>
        <taxon>Polyporaceae</taxon>
        <taxon>Lentinus</taxon>
    </lineage>
</organism>
<dbReference type="AlphaFoldDB" id="A0A5C2STZ9"/>
<feature type="region of interest" description="Disordered" evidence="1">
    <location>
        <begin position="618"/>
        <end position="642"/>
    </location>
</feature>
<feature type="region of interest" description="Disordered" evidence="1">
    <location>
        <begin position="581"/>
        <end position="603"/>
    </location>
</feature>
<feature type="compositionally biased region" description="Polar residues" evidence="1">
    <location>
        <begin position="772"/>
        <end position="793"/>
    </location>
</feature>
<feature type="region of interest" description="Disordered" evidence="1">
    <location>
        <begin position="253"/>
        <end position="299"/>
    </location>
</feature>
<sequence>MADSEDPPSQLAPREDTDSSIPSGDLSADNLALSVTTSASEASTQPNAARRGRIQWTNFPAINAHLSSKVTEYQSLTAGDRRRAFVDETQKSVVENAAWLKALNDAGHPAGNIRLAIKNFFHNRTQAHAQGVSVGRKKAVQNPLWSIFKKRKASPSRLWGSHNVDAVRVKAASNDLGARSEATAALYAQLSEEVKAEWELRAEKASEPEDGQCYIVSVKEDENLATFADWGAGYPQAEKDRFREWATKALLQENDEPEEEAEPEEGVPDLPPVPDRPPVPDMPSGRDAQGKPYLPPYTGESGQGVQWLRDHIDAYMRAVWSDVRPNEPFSWTQITAAPGSYVAEKWIPTVVTAPLSLDIWGALGVYRALAACQDGDAFIFNSAGQTPSASSEASAGSSGCLARQASIGLQTPSRRNFRIVRRMTPRKSVTPSSSRAVTPSGTSIQSTPTAIHCSFTGVLPGSEDDRMWEDEGPAVRAQEEAQTRDWELPPIAEDEDELQTATAQSGNVGVTTEGGKTPTSVNAGPLRGQATPEEAAAVDASPASSKAVNAAAVHLSSAVASAAMEAPADTAPVDNQVATATNSAHVTPPDAAPHPSPVVTTPVTSADITPVDAAPAPAVVSPADATPADAAPAHPSPVDATPVTLADITPVDAAPAPAVASPVDPMPGDAALPVPPPPIVATAADATSVYVTAAVATPVNTAPEDATSVDAAPVHQPAAVVNPVNTAPVDATPAMVQNAHAEHEAQAAVAGLGKGRLRGVPSAAPPRRSSRLAPQSQSAGSSRLAPQSQSAGSSHLAPATEGAGSSHVVPATASAGRIVIPGGRKPDSTSEAAPPTKSRRGRRSDTTISAGGNRGKEVLSTEVSTTGKKRKAVAQAQGNKSKKARRKNLGS</sequence>
<name>A0A5C2STZ9_9APHY</name>
<feature type="region of interest" description="Disordered" evidence="1">
    <location>
        <begin position="1"/>
        <end position="28"/>
    </location>
</feature>
<feature type="region of interest" description="Disordered" evidence="1">
    <location>
        <begin position="756"/>
        <end position="891"/>
    </location>
</feature>
<dbReference type="EMBL" id="ML122250">
    <property type="protein sequence ID" value="RPD67423.1"/>
    <property type="molecule type" value="Genomic_DNA"/>
</dbReference>
<evidence type="ECO:0000313" key="3">
    <source>
        <dbReference type="Proteomes" id="UP000313359"/>
    </source>
</evidence>